<gene>
    <name evidence="1" type="ORF">SISSUDRAFT_154818</name>
</gene>
<protein>
    <submittedName>
        <fullName evidence="1">Uncharacterized protein</fullName>
    </submittedName>
</protein>
<reference evidence="1 2" key="1">
    <citation type="journal article" date="2016" name="Mol. Biol. Evol.">
        <title>Comparative Genomics of Early-Diverging Mushroom-Forming Fungi Provides Insights into the Origins of Lignocellulose Decay Capabilities.</title>
        <authorList>
            <person name="Nagy L.G."/>
            <person name="Riley R."/>
            <person name="Tritt A."/>
            <person name="Adam C."/>
            <person name="Daum C."/>
            <person name="Floudas D."/>
            <person name="Sun H."/>
            <person name="Yadav J.S."/>
            <person name="Pangilinan J."/>
            <person name="Larsson K.H."/>
            <person name="Matsuura K."/>
            <person name="Barry K."/>
            <person name="Labutti K."/>
            <person name="Kuo R."/>
            <person name="Ohm R.A."/>
            <person name="Bhattacharya S.S."/>
            <person name="Shirouzu T."/>
            <person name="Yoshinaga Y."/>
            <person name="Martin F.M."/>
            <person name="Grigoriev I.V."/>
            <person name="Hibbett D.S."/>
        </authorList>
    </citation>
    <scope>NUCLEOTIDE SEQUENCE [LARGE SCALE GENOMIC DNA]</scope>
    <source>
        <strain evidence="1 2">HHB10207 ss-3</strain>
    </source>
</reference>
<evidence type="ECO:0000313" key="1">
    <source>
        <dbReference type="EMBL" id="KZT35607.1"/>
    </source>
</evidence>
<organism evidence="1 2">
    <name type="scientific">Sistotremastrum suecicum HHB10207 ss-3</name>
    <dbReference type="NCBI Taxonomy" id="1314776"/>
    <lineage>
        <taxon>Eukaryota</taxon>
        <taxon>Fungi</taxon>
        <taxon>Dikarya</taxon>
        <taxon>Basidiomycota</taxon>
        <taxon>Agaricomycotina</taxon>
        <taxon>Agaricomycetes</taxon>
        <taxon>Sistotremastrales</taxon>
        <taxon>Sistotremastraceae</taxon>
        <taxon>Sistotremastrum</taxon>
    </lineage>
</organism>
<dbReference type="EMBL" id="KV428134">
    <property type="protein sequence ID" value="KZT35607.1"/>
    <property type="molecule type" value="Genomic_DNA"/>
</dbReference>
<proteinExistence type="predicted"/>
<dbReference type="Proteomes" id="UP000076798">
    <property type="component" value="Unassembled WGS sequence"/>
</dbReference>
<keyword evidence="2" id="KW-1185">Reference proteome</keyword>
<sequence length="228" mass="26037">MAFRKNLCLKRASRWPRLSQLASWSSSTPAINHCLRCIQIKTSCCASSPSSSCRDQSSRSWIPSRIFEGIIWRRQREMRNAPLVDAQKMAHNSRLPYSYENIDDRLSFLEGLDNPPLLSTSQLVGVTFHVGAYMRRSRHKEIESSLGLYIAMKTSCDGIKDQWYHCNVPFLFQKPASRASMRCMSRRVAQVPDVPRLTLSFPLLSLLRPVHLLLPLPLSSRDESAQQS</sequence>
<evidence type="ECO:0000313" key="2">
    <source>
        <dbReference type="Proteomes" id="UP000076798"/>
    </source>
</evidence>
<accession>A0A166ARR6</accession>
<name>A0A166ARR6_9AGAM</name>
<dbReference type="AlphaFoldDB" id="A0A166ARR6"/>